<evidence type="ECO:0000256" key="3">
    <source>
        <dbReference type="ARBA" id="ARBA00009347"/>
    </source>
</evidence>
<comment type="cofactor">
    <cofactor evidence="1">
        <name>FAD</name>
        <dbReference type="ChEBI" id="CHEBI:57692"/>
    </cofactor>
</comment>
<sequence length="598" mass="65364">MSDTEREAIESGSVWWEAELFRGHPDWSLLLNSPKPKLSSTEQAFLDNETNTLCALINDWQVNHKDKDLSQETWDYIKQHNFFGMVIPTEYGGLGFSELAHAAVVCRISSRSVTAAVTVMVPNSLGPAKLIKNYGTDAQKDYYLPRLATAEEIPCFALTAPAAGSDAAAIPDTGVVCKQMFEGQAVLGLKLNWEKRYITLAPVATLLGLAFHAFDPEHLLGDKDDLGLTCALIPTNLPGVEFGSRHNPLDTPFLNGPTSGQDVFIPLDYIIGGAEQIGKGWKMLMESLAVGRGISLPALGNATGQFSVLTASAYTRVRKQFNLPIGYFEGVAEKLAKIGGMAYAMDASSKLIISSLEAGEKSAVLSAMIKYFNTEGARDVMNANMDIHAGKAISLGINNYLAENFKSIPISITVEGANILTRTLMIFGQGAIRCHPYVQGEMQALQQADLKKFDKLLFAHIGHVIANKARAFLYSLTGGWLSAKPKGLSSLKRYIRTINTLSASFAVFSDFALLFLGGALKRREMLTGQFADAWIGLCVTSAVLKKYHDEGENQEELILVDWICQSMLYQSYQALVNVTENLPFFGSIMRVAFLPMKP</sequence>
<evidence type="ECO:0000256" key="2">
    <source>
        <dbReference type="ARBA" id="ARBA00005005"/>
    </source>
</evidence>
<dbReference type="Gene3D" id="2.40.110.10">
    <property type="entry name" value="Butyryl-CoA Dehydrogenase, subunit A, domain 2"/>
    <property type="match status" value="1"/>
</dbReference>
<evidence type="ECO:0000256" key="1">
    <source>
        <dbReference type="ARBA" id="ARBA00001974"/>
    </source>
</evidence>
<keyword evidence="9" id="KW-0560">Oxidoreductase</keyword>
<organism evidence="15 16">
    <name type="scientific">Candidatus Thiomargarita nelsonii</name>
    <dbReference type="NCBI Taxonomy" id="1003181"/>
    <lineage>
        <taxon>Bacteria</taxon>
        <taxon>Pseudomonadati</taxon>
        <taxon>Pseudomonadota</taxon>
        <taxon>Gammaproteobacteria</taxon>
        <taxon>Thiotrichales</taxon>
        <taxon>Thiotrichaceae</taxon>
        <taxon>Thiomargarita</taxon>
    </lineage>
</organism>
<dbReference type="AlphaFoldDB" id="A0A176RU74"/>
<keyword evidence="8" id="KW-0274">FAD</keyword>
<gene>
    <name evidence="15" type="ORF">THIOM_005123</name>
</gene>
<name>A0A176RU74_9GAMM</name>
<dbReference type="UniPathway" id="UPA00659"/>
<dbReference type="Pfam" id="PF00441">
    <property type="entry name" value="Acyl-CoA_dh_1"/>
    <property type="match status" value="1"/>
</dbReference>
<dbReference type="InterPro" id="IPR050741">
    <property type="entry name" value="Acyl-CoA_dehydrogenase"/>
</dbReference>
<dbReference type="PANTHER" id="PTHR48083:SF33">
    <property type="entry name" value="ACYL-COENZYME A DEHYDROGENASE"/>
    <property type="match status" value="1"/>
</dbReference>
<evidence type="ECO:0000256" key="9">
    <source>
        <dbReference type="ARBA" id="ARBA00023002"/>
    </source>
</evidence>
<dbReference type="GO" id="GO:0004466">
    <property type="term" value="F:long-chain fatty acyl-CoA dehydrogenase activity"/>
    <property type="evidence" value="ECO:0007669"/>
    <property type="project" value="UniProtKB-EC"/>
</dbReference>
<keyword evidence="7" id="KW-0285">Flavoprotein</keyword>
<dbReference type="InterPro" id="IPR015396">
    <property type="entry name" value="FadE_C"/>
</dbReference>
<dbReference type="PANTHER" id="PTHR48083">
    <property type="entry name" value="MEDIUM-CHAIN SPECIFIC ACYL-COA DEHYDROGENASE, MITOCHONDRIAL-RELATED"/>
    <property type="match status" value="1"/>
</dbReference>
<feature type="non-terminal residue" evidence="15">
    <location>
        <position position="598"/>
    </location>
</feature>
<evidence type="ECO:0000256" key="6">
    <source>
        <dbReference type="ARBA" id="ARBA00020144"/>
    </source>
</evidence>
<evidence type="ECO:0000256" key="10">
    <source>
        <dbReference type="ARBA" id="ARBA00047882"/>
    </source>
</evidence>
<dbReference type="SUPFAM" id="SSF56645">
    <property type="entry name" value="Acyl-CoA dehydrogenase NM domain-like"/>
    <property type="match status" value="1"/>
</dbReference>
<feature type="domain" description="Acyl-CoA dehydrogenase C-terminal bacterial-type" evidence="14">
    <location>
        <begin position="432"/>
        <end position="596"/>
    </location>
</feature>
<keyword evidence="16" id="KW-1185">Reference proteome</keyword>
<dbReference type="InterPro" id="IPR009100">
    <property type="entry name" value="AcylCoA_DH/oxidase_NM_dom_sf"/>
</dbReference>
<dbReference type="NCBIfam" id="NF007000">
    <property type="entry name" value="PRK09463.1"/>
    <property type="match status" value="1"/>
</dbReference>
<dbReference type="EC" id="1.3.8.7" evidence="4"/>
<dbReference type="GO" id="GO:0005737">
    <property type="term" value="C:cytoplasm"/>
    <property type="evidence" value="ECO:0007669"/>
    <property type="project" value="TreeGrafter"/>
</dbReference>
<evidence type="ECO:0000259" key="12">
    <source>
        <dbReference type="Pfam" id="PF00441"/>
    </source>
</evidence>
<proteinExistence type="inferred from homology"/>
<comment type="similarity">
    <text evidence="3">Belongs to the acyl-CoA dehydrogenase family.</text>
</comment>
<dbReference type="InterPro" id="IPR009075">
    <property type="entry name" value="AcylCo_DH/oxidase_C"/>
</dbReference>
<accession>A0A176RU74</accession>
<dbReference type="Pfam" id="PF09317">
    <property type="entry name" value="ACDH_C"/>
    <property type="match status" value="1"/>
</dbReference>
<evidence type="ECO:0000313" key="16">
    <source>
        <dbReference type="Proteomes" id="UP000076962"/>
    </source>
</evidence>
<dbReference type="EMBL" id="LUTY01002877">
    <property type="protein sequence ID" value="OAD19256.1"/>
    <property type="molecule type" value="Genomic_DNA"/>
</dbReference>
<comment type="catalytic activity">
    <reaction evidence="10">
        <text>a medium-chain 2,3-saturated fatty acyl-CoA + oxidized [electron-transfer flavoprotein] + H(+) = a medium-chain (2E)-enoyl-CoA + reduced [electron-transfer flavoprotein]</text>
        <dbReference type="Rhea" id="RHEA:14477"/>
        <dbReference type="Rhea" id="RHEA-COMP:10685"/>
        <dbReference type="Rhea" id="RHEA-COMP:10686"/>
        <dbReference type="ChEBI" id="CHEBI:15378"/>
        <dbReference type="ChEBI" id="CHEBI:57692"/>
        <dbReference type="ChEBI" id="CHEBI:58307"/>
        <dbReference type="ChEBI" id="CHEBI:83723"/>
        <dbReference type="ChEBI" id="CHEBI:83726"/>
        <dbReference type="EC" id="1.3.8.7"/>
    </reaction>
</comment>
<dbReference type="GO" id="GO:0050660">
    <property type="term" value="F:flavin adenine dinucleotide binding"/>
    <property type="evidence" value="ECO:0007669"/>
    <property type="project" value="InterPro"/>
</dbReference>
<reference evidence="15 16" key="1">
    <citation type="submission" date="2016-05" db="EMBL/GenBank/DDBJ databases">
        <title>Single-cell genome of chain-forming Candidatus Thiomargarita nelsonii and comparison to other large sulfur-oxidizing bacteria.</title>
        <authorList>
            <person name="Winkel M."/>
            <person name="Salman V."/>
            <person name="Woyke T."/>
            <person name="Schulz-Vogt H."/>
            <person name="Richter M."/>
            <person name="Flood B."/>
            <person name="Bailey J."/>
            <person name="Amann R."/>
            <person name="Mussmann M."/>
        </authorList>
    </citation>
    <scope>NUCLEOTIDE SEQUENCE [LARGE SCALE GENOMIC DNA]</scope>
    <source>
        <strain evidence="15 16">THI036</strain>
    </source>
</reference>
<dbReference type="SUPFAM" id="SSF47203">
    <property type="entry name" value="Acyl-CoA dehydrogenase C-terminal domain-like"/>
    <property type="match status" value="1"/>
</dbReference>
<dbReference type="GO" id="GO:0033539">
    <property type="term" value="P:fatty acid beta-oxidation using acyl-CoA dehydrogenase"/>
    <property type="evidence" value="ECO:0007669"/>
    <property type="project" value="InterPro"/>
</dbReference>
<comment type="caution">
    <text evidence="15">The sequence shown here is derived from an EMBL/GenBank/DDBJ whole genome shotgun (WGS) entry which is preliminary data.</text>
</comment>
<evidence type="ECO:0000259" key="14">
    <source>
        <dbReference type="Pfam" id="PF09317"/>
    </source>
</evidence>
<feature type="domain" description="Acyl-CoA dehydrogenase/oxidase C-terminal" evidence="12">
    <location>
        <begin position="278"/>
        <end position="411"/>
    </location>
</feature>
<dbReference type="EC" id="1.3.8.8" evidence="5"/>
<evidence type="ECO:0000259" key="13">
    <source>
        <dbReference type="Pfam" id="PF02771"/>
    </source>
</evidence>
<feature type="domain" description="Acyl-CoA dehydrogenase/oxidase N-terminal" evidence="13">
    <location>
        <begin position="57"/>
        <end position="151"/>
    </location>
</feature>
<dbReference type="InterPro" id="IPR037069">
    <property type="entry name" value="AcylCoA_DH/ox_N_sf"/>
</dbReference>
<comment type="pathway">
    <text evidence="2">Lipid metabolism; fatty acid beta-oxidation.</text>
</comment>
<dbReference type="FunFam" id="1.10.540.10:FF:000004">
    <property type="entry name" value="Acyl-CoA dehydrogenase"/>
    <property type="match status" value="1"/>
</dbReference>
<dbReference type="InterPro" id="IPR036250">
    <property type="entry name" value="AcylCo_DH-like_C"/>
</dbReference>
<evidence type="ECO:0000256" key="7">
    <source>
        <dbReference type="ARBA" id="ARBA00022630"/>
    </source>
</evidence>
<evidence type="ECO:0000256" key="11">
    <source>
        <dbReference type="ARBA" id="ARBA00049247"/>
    </source>
</evidence>
<dbReference type="Gene3D" id="1.10.540.10">
    <property type="entry name" value="Acyl-CoA dehydrogenase/oxidase, N-terminal domain"/>
    <property type="match status" value="1"/>
</dbReference>
<dbReference type="InterPro" id="IPR046373">
    <property type="entry name" value="Acyl-CoA_Oxase/DH_mid-dom_sf"/>
</dbReference>
<protein>
    <recommendedName>
        <fullName evidence="6">Acyl-coenzyme A dehydrogenase</fullName>
        <ecNumber evidence="4">1.3.8.7</ecNumber>
        <ecNumber evidence="5">1.3.8.8</ecNumber>
    </recommendedName>
</protein>
<dbReference type="Proteomes" id="UP000076962">
    <property type="component" value="Unassembled WGS sequence"/>
</dbReference>
<dbReference type="Pfam" id="PF02771">
    <property type="entry name" value="Acyl-CoA_dh_N"/>
    <property type="match status" value="1"/>
</dbReference>
<dbReference type="GO" id="GO:0070991">
    <property type="term" value="F:medium-chain fatty acyl-CoA dehydrogenase activity"/>
    <property type="evidence" value="ECO:0007669"/>
    <property type="project" value="UniProtKB-EC"/>
</dbReference>
<evidence type="ECO:0000256" key="4">
    <source>
        <dbReference type="ARBA" id="ARBA00012033"/>
    </source>
</evidence>
<evidence type="ECO:0000256" key="8">
    <source>
        <dbReference type="ARBA" id="ARBA00022827"/>
    </source>
</evidence>
<evidence type="ECO:0000313" key="15">
    <source>
        <dbReference type="EMBL" id="OAD19256.1"/>
    </source>
</evidence>
<comment type="catalytic activity">
    <reaction evidence="11">
        <text>a long-chain 2,3-saturated fatty acyl-CoA + oxidized [electron-transfer flavoprotein] + H(+) = a long-chain (2E)-enoyl-CoA + reduced [electron-transfer flavoprotein]</text>
        <dbReference type="Rhea" id="RHEA:17721"/>
        <dbReference type="Rhea" id="RHEA-COMP:10685"/>
        <dbReference type="Rhea" id="RHEA-COMP:10686"/>
        <dbReference type="ChEBI" id="CHEBI:15378"/>
        <dbReference type="ChEBI" id="CHEBI:57692"/>
        <dbReference type="ChEBI" id="CHEBI:58307"/>
        <dbReference type="ChEBI" id="CHEBI:83721"/>
        <dbReference type="ChEBI" id="CHEBI:83727"/>
        <dbReference type="EC" id="1.3.8.8"/>
    </reaction>
</comment>
<dbReference type="Gene3D" id="1.20.140.10">
    <property type="entry name" value="Butyryl-CoA Dehydrogenase, subunit A, domain 3"/>
    <property type="match status" value="1"/>
</dbReference>
<dbReference type="InterPro" id="IPR013786">
    <property type="entry name" value="AcylCoA_DH/ox_N"/>
</dbReference>
<dbReference type="NCBIfam" id="NF009586">
    <property type="entry name" value="PRK13026.1"/>
    <property type="match status" value="1"/>
</dbReference>
<evidence type="ECO:0000256" key="5">
    <source>
        <dbReference type="ARBA" id="ARBA00012040"/>
    </source>
</evidence>